<keyword evidence="3" id="KW-1185">Reference proteome</keyword>
<name>A0ABQ9Y1E9_9EUKA</name>
<organism evidence="2 3">
    <name type="scientific">Blattamonas nauphoetae</name>
    <dbReference type="NCBI Taxonomy" id="2049346"/>
    <lineage>
        <taxon>Eukaryota</taxon>
        <taxon>Metamonada</taxon>
        <taxon>Preaxostyla</taxon>
        <taxon>Oxymonadida</taxon>
        <taxon>Blattamonas</taxon>
    </lineage>
</organism>
<protein>
    <submittedName>
        <fullName evidence="2">Uncharacterized protein</fullName>
    </submittedName>
</protein>
<evidence type="ECO:0000313" key="2">
    <source>
        <dbReference type="EMBL" id="KAK2957571.1"/>
    </source>
</evidence>
<sequence length="88" mass="9806">MDNACKIKENPLSDEGKEDQERESESGVEIGRNEEEGREMVECGERRVWWRSSVPEPVAASSASSFQSCNVHARLDVPSDRAVNNPLS</sequence>
<comment type="caution">
    <text evidence="2">The sequence shown here is derived from an EMBL/GenBank/DDBJ whole genome shotgun (WGS) entry which is preliminary data.</text>
</comment>
<accession>A0ABQ9Y1E9</accession>
<reference evidence="2 3" key="1">
    <citation type="journal article" date="2022" name="bioRxiv">
        <title>Genomics of Preaxostyla Flagellates Illuminates Evolutionary Transitions and the Path Towards Mitochondrial Loss.</title>
        <authorList>
            <person name="Novak L.V.F."/>
            <person name="Treitli S.C."/>
            <person name="Pyrih J."/>
            <person name="Halakuc P."/>
            <person name="Pipaliya S.V."/>
            <person name="Vacek V."/>
            <person name="Brzon O."/>
            <person name="Soukal P."/>
            <person name="Eme L."/>
            <person name="Dacks J.B."/>
            <person name="Karnkowska A."/>
            <person name="Elias M."/>
            <person name="Hampl V."/>
        </authorList>
    </citation>
    <scope>NUCLEOTIDE SEQUENCE [LARGE SCALE GENOMIC DNA]</scope>
    <source>
        <strain evidence="2">NAU3</strain>
        <tissue evidence="2">Gut</tissue>
    </source>
</reference>
<dbReference type="Proteomes" id="UP001281761">
    <property type="component" value="Unassembled WGS sequence"/>
</dbReference>
<evidence type="ECO:0000313" key="3">
    <source>
        <dbReference type="Proteomes" id="UP001281761"/>
    </source>
</evidence>
<feature type="region of interest" description="Disordered" evidence="1">
    <location>
        <begin position="1"/>
        <end position="39"/>
    </location>
</feature>
<evidence type="ECO:0000256" key="1">
    <source>
        <dbReference type="SAM" id="MobiDB-lite"/>
    </source>
</evidence>
<dbReference type="EMBL" id="JARBJD010000045">
    <property type="protein sequence ID" value="KAK2957571.1"/>
    <property type="molecule type" value="Genomic_DNA"/>
</dbReference>
<proteinExistence type="predicted"/>
<gene>
    <name evidence="2" type="ORF">BLNAU_7470</name>
</gene>